<sequence>MDEVVGIVPDVREVRAGGKHARGGREARAVEARGTCDEK</sequence>
<protein>
    <submittedName>
        <fullName evidence="1">Uncharacterized protein</fullName>
    </submittedName>
</protein>
<organism evidence="1 2">
    <name type="scientific">Sorangium cellulosum So0157-2</name>
    <dbReference type="NCBI Taxonomy" id="1254432"/>
    <lineage>
        <taxon>Bacteria</taxon>
        <taxon>Pseudomonadati</taxon>
        <taxon>Myxococcota</taxon>
        <taxon>Polyangia</taxon>
        <taxon>Polyangiales</taxon>
        <taxon>Polyangiaceae</taxon>
        <taxon>Sorangium</taxon>
    </lineage>
</organism>
<dbReference type="EMBL" id="CP003969">
    <property type="protein sequence ID" value="AGP40563.1"/>
    <property type="molecule type" value="Genomic_DNA"/>
</dbReference>
<evidence type="ECO:0000313" key="2">
    <source>
        <dbReference type="Proteomes" id="UP000014803"/>
    </source>
</evidence>
<reference evidence="1 2" key="1">
    <citation type="journal article" date="2013" name="Sci. Rep.">
        <title>Extraordinary expansion of a Sorangium cellulosum genome from an alkaline milieu.</title>
        <authorList>
            <person name="Han K."/>
            <person name="Li Z.F."/>
            <person name="Peng R."/>
            <person name="Zhu L.P."/>
            <person name="Zhou T."/>
            <person name="Wang L.G."/>
            <person name="Li S.G."/>
            <person name="Zhang X.B."/>
            <person name="Hu W."/>
            <person name="Wu Z.H."/>
            <person name="Qin N."/>
            <person name="Li Y.Z."/>
        </authorList>
    </citation>
    <scope>NUCLEOTIDE SEQUENCE [LARGE SCALE GENOMIC DNA]</scope>
    <source>
        <strain evidence="1 2">So0157-2</strain>
    </source>
</reference>
<evidence type="ECO:0000313" key="1">
    <source>
        <dbReference type="EMBL" id="AGP40563.1"/>
    </source>
</evidence>
<dbReference type="AlphaFoldDB" id="S4YCM2"/>
<accession>S4YCM2</accession>
<name>S4YCM2_SORCE</name>
<dbReference type="KEGG" id="scu:SCE1572_42320"/>
<gene>
    <name evidence="1" type="ORF">SCE1572_42320</name>
</gene>
<dbReference type="HOGENOM" id="CLU_3317151_0_0_7"/>
<proteinExistence type="predicted"/>
<dbReference type="Proteomes" id="UP000014803">
    <property type="component" value="Chromosome"/>
</dbReference>